<evidence type="ECO:0000313" key="12">
    <source>
        <dbReference type="EMBL" id="CAD7620380.1"/>
    </source>
</evidence>
<evidence type="ECO:0000256" key="3">
    <source>
        <dbReference type="ARBA" id="ARBA00013133"/>
    </source>
</evidence>
<dbReference type="PANTHER" id="PTHR12918">
    <property type="entry name" value="CYSTEINE DIOXYGENASE"/>
    <property type="match status" value="1"/>
</dbReference>
<keyword evidence="8 10" id="KW-0408">Iron</keyword>
<evidence type="ECO:0000256" key="7">
    <source>
        <dbReference type="ARBA" id="ARBA00023002"/>
    </source>
</evidence>
<feature type="binding site" evidence="10">
    <location>
        <position position="34"/>
    </location>
    <ligand>
        <name>Fe cation</name>
        <dbReference type="ChEBI" id="CHEBI:24875"/>
        <note>catalytic</note>
    </ligand>
</feature>
<dbReference type="GO" id="GO:0017172">
    <property type="term" value="F:cysteine dioxygenase activity"/>
    <property type="evidence" value="ECO:0007669"/>
    <property type="project" value="UniProtKB-UniRule"/>
</dbReference>
<dbReference type="Pfam" id="PF05995">
    <property type="entry name" value="CDO_I"/>
    <property type="match status" value="1"/>
</dbReference>
<dbReference type="AlphaFoldDB" id="A0A7R9KDZ3"/>
<evidence type="ECO:0000256" key="4">
    <source>
        <dbReference type="ARBA" id="ARBA00022723"/>
    </source>
</evidence>
<dbReference type="CDD" id="cd10548">
    <property type="entry name" value="cupin_CDO"/>
    <property type="match status" value="1"/>
</dbReference>
<feature type="non-terminal residue" evidence="12">
    <location>
        <position position="1"/>
    </location>
</feature>
<dbReference type="OrthoDB" id="543511at2759"/>
<evidence type="ECO:0000256" key="5">
    <source>
        <dbReference type="ARBA" id="ARBA00022784"/>
    </source>
</evidence>
<keyword evidence="13" id="KW-1185">Reference proteome</keyword>
<evidence type="ECO:0000256" key="1">
    <source>
        <dbReference type="ARBA" id="ARBA00004759"/>
    </source>
</evidence>
<evidence type="ECO:0000256" key="11">
    <source>
        <dbReference type="RuleBase" id="RU366010"/>
    </source>
</evidence>
<keyword evidence="6 11" id="KW-0223">Dioxygenase</keyword>
<feature type="cross-link" description="3'-(S-cysteinyl)-tyrosine (Cys-Tyr)" evidence="9">
    <location>
        <begin position="39"/>
        <end position="116"/>
    </location>
</feature>
<evidence type="ECO:0000256" key="8">
    <source>
        <dbReference type="ARBA" id="ARBA00023004"/>
    </source>
</evidence>
<dbReference type="EMBL" id="CAJPIZ010000215">
    <property type="protein sequence ID" value="CAG2100810.1"/>
    <property type="molecule type" value="Genomic_DNA"/>
</dbReference>
<feature type="binding site" evidence="10">
    <location>
        <position position="32"/>
    </location>
    <ligand>
        <name>Fe cation</name>
        <dbReference type="ChEBI" id="CHEBI:24875"/>
        <note>catalytic</note>
    </ligand>
</feature>
<sequence length="158" mass="18308">IFRYTRNLVDKGNGKYNLMLLCWSEGQGSSIHDHSDAHCFMKMLTGSLHEIRFEWPEKKSSADGLNNNKEDRNEEMKVLDENVMKTNAVAYINDEIGLHRVENRSHTYPAVSLHLYIPPYSKCQTFDERTGHRNEAKVTFYSKYGSRTPFKGSKEISK</sequence>
<evidence type="ECO:0000256" key="2">
    <source>
        <dbReference type="ARBA" id="ARBA00006622"/>
    </source>
</evidence>
<dbReference type="PANTHER" id="PTHR12918:SF1">
    <property type="entry name" value="CYSTEINE DIOXYGENASE TYPE 1"/>
    <property type="match status" value="1"/>
</dbReference>
<evidence type="ECO:0000256" key="10">
    <source>
        <dbReference type="PIRSR" id="PIRSR610300-51"/>
    </source>
</evidence>
<evidence type="ECO:0000256" key="6">
    <source>
        <dbReference type="ARBA" id="ARBA00022964"/>
    </source>
</evidence>
<name>A0A7R9KDZ3_9ACAR</name>
<gene>
    <name evidence="12" type="ORF">OSB1V03_LOCUS868</name>
</gene>
<dbReference type="EMBL" id="OC854790">
    <property type="protein sequence ID" value="CAD7620380.1"/>
    <property type="molecule type" value="Genomic_DNA"/>
</dbReference>
<proteinExistence type="inferred from homology"/>
<organism evidence="12">
    <name type="scientific">Medioppia subpectinata</name>
    <dbReference type="NCBI Taxonomy" id="1979941"/>
    <lineage>
        <taxon>Eukaryota</taxon>
        <taxon>Metazoa</taxon>
        <taxon>Ecdysozoa</taxon>
        <taxon>Arthropoda</taxon>
        <taxon>Chelicerata</taxon>
        <taxon>Arachnida</taxon>
        <taxon>Acari</taxon>
        <taxon>Acariformes</taxon>
        <taxon>Sarcoptiformes</taxon>
        <taxon>Oribatida</taxon>
        <taxon>Brachypylina</taxon>
        <taxon>Oppioidea</taxon>
        <taxon>Oppiidae</taxon>
        <taxon>Medioppia</taxon>
    </lineage>
</organism>
<dbReference type="GO" id="GO:0008198">
    <property type="term" value="F:ferrous iron binding"/>
    <property type="evidence" value="ECO:0007669"/>
    <property type="project" value="TreeGrafter"/>
</dbReference>
<comment type="catalytic activity">
    <reaction evidence="11">
        <text>L-cysteine + O2 = 3-sulfino-L-alanine + H(+)</text>
        <dbReference type="Rhea" id="RHEA:20441"/>
        <dbReference type="ChEBI" id="CHEBI:15378"/>
        <dbReference type="ChEBI" id="CHEBI:15379"/>
        <dbReference type="ChEBI" id="CHEBI:35235"/>
        <dbReference type="ChEBI" id="CHEBI:61085"/>
        <dbReference type="EC" id="1.13.11.20"/>
    </reaction>
</comment>
<dbReference type="EC" id="1.13.11.20" evidence="3 11"/>
<evidence type="ECO:0000313" key="13">
    <source>
        <dbReference type="Proteomes" id="UP000759131"/>
    </source>
</evidence>
<dbReference type="InterPro" id="IPR010300">
    <property type="entry name" value="CDO_1"/>
</dbReference>
<dbReference type="Proteomes" id="UP000759131">
    <property type="component" value="Unassembled WGS sequence"/>
</dbReference>
<protein>
    <recommendedName>
        <fullName evidence="3 11">Cysteine dioxygenase</fullName>
        <ecNumber evidence="3 11">1.13.11.20</ecNumber>
    </recommendedName>
</protein>
<dbReference type="Gene3D" id="2.60.120.10">
    <property type="entry name" value="Jelly Rolls"/>
    <property type="match status" value="1"/>
</dbReference>
<keyword evidence="7 11" id="KW-0560">Oxidoreductase</keyword>
<dbReference type="SUPFAM" id="SSF51182">
    <property type="entry name" value="RmlC-like cupins"/>
    <property type="match status" value="1"/>
</dbReference>
<dbReference type="InterPro" id="IPR014710">
    <property type="entry name" value="RmlC-like_jellyroll"/>
</dbReference>
<evidence type="ECO:0000256" key="9">
    <source>
        <dbReference type="PIRSR" id="PIRSR610300-50"/>
    </source>
</evidence>
<comment type="pathway">
    <text evidence="1 11">Organosulfur biosynthesis; taurine biosynthesis; hypotaurine from L-cysteine: step 1/2.</text>
</comment>
<feature type="binding site" evidence="10">
    <location>
        <position position="99"/>
    </location>
    <ligand>
        <name>Fe cation</name>
        <dbReference type="ChEBI" id="CHEBI:24875"/>
        <note>catalytic</note>
    </ligand>
</feature>
<dbReference type="InterPro" id="IPR011051">
    <property type="entry name" value="RmlC_Cupin_sf"/>
</dbReference>
<comment type="cofactor">
    <cofactor evidence="11">
        <name>Fe cation</name>
        <dbReference type="ChEBI" id="CHEBI:24875"/>
    </cofactor>
    <text evidence="11">Binds 1 Fe cation per subunit.</text>
</comment>
<dbReference type="GO" id="GO:0042412">
    <property type="term" value="P:taurine biosynthetic process"/>
    <property type="evidence" value="ECO:0007669"/>
    <property type="project" value="UniProtKB-UniRule"/>
</dbReference>
<dbReference type="UniPathway" id="UPA00012">
    <property type="reaction ID" value="UER00537"/>
</dbReference>
<keyword evidence="4 10" id="KW-0479">Metal-binding</keyword>
<comment type="similarity">
    <text evidence="2 11">Belongs to the cysteine dioxygenase family.</text>
</comment>
<keyword evidence="5 9" id="KW-0883">Thioether bond</keyword>
<reference evidence="12" key="1">
    <citation type="submission" date="2020-11" db="EMBL/GenBank/DDBJ databases">
        <authorList>
            <person name="Tran Van P."/>
        </authorList>
    </citation>
    <scope>NUCLEOTIDE SEQUENCE</scope>
</reference>
<accession>A0A7R9KDZ3</accession>
<dbReference type="GO" id="GO:0019448">
    <property type="term" value="P:L-cysteine catabolic process"/>
    <property type="evidence" value="ECO:0007669"/>
    <property type="project" value="TreeGrafter"/>
</dbReference>